<evidence type="ECO:0000256" key="6">
    <source>
        <dbReference type="SAM" id="MobiDB-lite"/>
    </source>
</evidence>
<dbReference type="GO" id="GO:0006351">
    <property type="term" value="P:DNA-templated transcription"/>
    <property type="evidence" value="ECO:0007669"/>
    <property type="project" value="InterPro"/>
</dbReference>
<dbReference type="PANTHER" id="PTHR46910:SF37">
    <property type="entry name" value="ZN(II)2CYS6 TRANSCRIPTION FACTOR (EUROFUNG)"/>
    <property type="match status" value="1"/>
</dbReference>
<comment type="caution">
    <text evidence="8">The sequence shown here is derived from an EMBL/GenBank/DDBJ whole genome shotgun (WGS) entry which is preliminary data.</text>
</comment>
<dbReference type="GO" id="GO:0005634">
    <property type="term" value="C:nucleus"/>
    <property type="evidence" value="ECO:0007669"/>
    <property type="project" value="UniProtKB-SubCell"/>
</dbReference>
<dbReference type="GO" id="GO:0003677">
    <property type="term" value="F:DNA binding"/>
    <property type="evidence" value="ECO:0007669"/>
    <property type="project" value="UniProtKB-KW"/>
</dbReference>
<feature type="domain" description="Xylanolytic transcriptional activator regulatory" evidence="7">
    <location>
        <begin position="149"/>
        <end position="278"/>
    </location>
</feature>
<evidence type="ECO:0000256" key="5">
    <source>
        <dbReference type="ARBA" id="ARBA00023242"/>
    </source>
</evidence>
<dbReference type="InterPro" id="IPR050987">
    <property type="entry name" value="AtrR-like"/>
</dbReference>
<keyword evidence="9" id="KW-1185">Reference proteome</keyword>
<evidence type="ECO:0000259" key="7">
    <source>
        <dbReference type="Pfam" id="PF04082"/>
    </source>
</evidence>
<dbReference type="GO" id="GO:0003700">
    <property type="term" value="F:DNA-binding transcription factor activity"/>
    <property type="evidence" value="ECO:0007669"/>
    <property type="project" value="InterPro"/>
</dbReference>
<comment type="subcellular location">
    <subcellularLocation>
        <location evidence="1">Nucleus</location>
    </subcellularLocation>
</comment>
<dbReference type="OrthoDB" id="4756569at2759"/>
<proteinExistence type="predicted"/>
<dbReference type="EMBL" id="QJNU01000267">
    <property type="protein sequence ID" value="RYP03331.1"/>
    <property type="molecule type" value="Genomic_DNA"/>
</dbReference>
<feature type="region of interest" description="Disordered" evidence="6">
    <location>
        <begin position="1"/>
        <end position="20"/>
    </location>
</feature>
<keyword evidence="2" id="KW-0805">Transcription regulation</keyword>
<reference evidence="8 9" key="1">
    <citation type="submission" date="2018-06" db="EMBL/GenBank/DDBJ databases">
        <title>Complete Genomes of Monosporascus.</title>
        <authorList>
            <person name="Robinson A.J."/>
            <person name="Natvig D.O."/>
        </authorList>
    </citation>
    <scope>NUCLEOTIDE SEQUENCE [LARGE SCALE GENOMIC DNA]</scope>
    <source>
        <strain evidence="8 9">CBS 110550</strain>
    </source>
</reference>
<organism evidence="8 9">
    <name type="scientific">Monosporascus ibericus</name>
    <dbReference type="NCBI Taxonomy" id="155417"/>
    <lineage>
        <taxon>Eukaryota</taxon>
        <taxon>Fungi</taxon>
        <taxon>Dikarya</taxon>
        <taxon>Ascomycota</taxon>
        <taxon>Pezizomycotina</taxon>
        <taxon>Sordariomycetes</taxon>
        <taxon>Xylariomycetidae</taxon>
        <taxon>Xylariales</taxon>
        <taxon>Xylariales incertae sedis</taxon>
        <taxon>Monosporascus</taxon>
    </lineage>
</organism>
<evidence type="ECO:0000256" key="2">
    <source>
        <dbReference type="ARBA" id="ARBA00023015"/>
    </source>
</evidence>
<sequence length="514" mass="57077">MQAAESSMRRAASEAERTSRDADVPAVLLFADSPSCAPSHNSGAGENELYIDRILRCGPQDIVLCDESTVVKVPDDRVPSSTVSFFPNDRVTSLADRLGTESLRELVDNLDDLIKKRVCQKQTSRWNGIDFQKPAIPVVIQSQMAKAFIKAFFEHIHPVYPFLDQEEFIVQSFDSYLDDVLQFNPAFSALYHSVLALGSQFFQGGSFVPHAGQAWDLFQVALGKLSEILAPPVTLINLQALTAMSIFAMNACCLQVDQTLISEAARMAQILKYHKSSNCDAGHLKTFRTVYLMEKMASFSECQSSLLVDEDIGCMISRAPEITSIAYSSLFSVSASLKSKAACATAISRVRHLLDDWRASVPSPFRPGEAVENDLDLVSSAKLALLQTQYAYYNVVFALERLAMHIDREEGRNREKRKVNLMSVARSVVVLIVFIDFEPHVPIFISGTMPLSALFVLFDFVIHNPGHARTEENLVLLETVSRYFRVIDSASRGALPGSIISEFAGIARQYDFNF</sequence>
<protein>
    <recommendedName>
        <fullName evidence="7">Xylanolytic transcriptional activator regulatory domain-containing protein</fullName>
    </recommendedName>
</protein>
<dbReference type="Pfam" id="PF04082">
    <property type="entry name" value="Fungal_trans"/>
    <property type="match status" value="1"/>
</dbReference>
<gene>
    <name evidence="8" type="ORF">DL764_005227</name>
</gene>
<evidence type="ECO:0000256" key="3">
    <source>
        <dbReference type="ARBA" id="ARBA00023125"/>
    </source>
</evidence>
<keyword evidence="5" id="KW-0539">Nucleus</keyword>
<evidence type="ECO:0000313" key="9">
    <source>
        <dbReference type="Proteomes" id="UP000293360"/>
    </source>
</evidence>
<evidence type="ECO:0000313" key="8">
    <source>
        <dbReference type="EMBL" id="RYP03331.1"/>
    </source>
</evidence>
<dbReference type="CDD" id="cd12148">
    <property type="entry name" value="fungal_TF_MHR"/>
    <property type="match status" value="1"/>
</dbReference>
<dbReference type="STRING" id="155417.A0A4Q4T9P0"/>
<keyword evidence="4" id="KW-0804">Transcription</keyword>
<name>A0A4Q4T9P0_9PEZI</name>
<evidence type="ECO:0000256" key="1">
    <source>
        <dbReference type="ARBA" id="ARBA00004123"/>
    </source>
</evidence>
<dbReference type="GO" id="GO:0008270">
    <property type="term" value="F:zinc ion binding"/>
    <property type="evidence" value="ECO:0007669"/>
    <property type="project" value="InterPro"/>
</dbReference>
<dbReference type="PANTHER" id="PTHR46910">
    <property type="entry name" value="TRANSCRIPTION FACTOR PDR1"/>
    <property type="match status" value="1"/>
</dbReference>
<accession>A0A4Q4T9P0</accession>
<dbReference type="InterPro" id="IPR007219">
    <property type="entry name" value="XnlR_reg_dom"/>
</dbReference>
<dbReference type="AlphaFoldDB" id="A0A4Q4T9P0"/>
<evidence type="ECO:0000256" key="4">
    <source>
        <dbReference type="ARBA" id="ARBA00023163"/>
    </source>
</evidence>
<keyword evidence="3" id="KW-0238">DNA-binding</keyword>
<feature type="compositionally biased region" description="Basic and acidic residues" evidence="6">
    <location>
        <begin position="7"/>
        <end position="20"/>
    </location>
</feature>
<dbReference type="Proteomes" id="UP000293360">
    <property type="component" value="Unassembled WGS sequence"/>
</dbReference>